<feature type="transmembrane region" description="Helical" evidence="10">
    <location>
        <begin position="60"/>
        <end position="81"/>
    </location>
</feature>
<evidence type="ECO:0000256" key="10">
    <source>
        <dbReference type="SAM" id="Phobius"/>
    </source>
</evidence>
<evidence type="ECO:0000259" key="11">
    <source>
        <dbReference type="PROSITE" id="PS50850"/>
    </source>
</evidence>
<evidence type="ECO:0000256" key="2">
    <source>
        <dbReference type="ARBA" id="ARBA00010992"/>
    </source>
</evidence>
<feature type="transmembrane region" description="Helical" evidence="10">
    <location>
        <begin position="292"/>
        <end position="311"/>
    </location>
</feature>
<dbReference type="GO" id="GO:0005886">
    <property type="term" value="C:plasma membrane"/>
    <property type="evidence" value="ECO:0007669"/>
    <property type="project" value="UniProtKB-SubCell"/>
</dbReference>
<feature type="transmembrane region" description="Helical" evidence="10">
    <location>
        <begin position="258"/>
        <end position="280"/>
    </location>
</feature>
<dbReference type="InterPro" id="IPR050814">
    <property type="entry name" value="Myo-inositol_Transporter"/>
</dbReference>
<feature type="transmembrane region" description="Helical" evidence="10">
    <location>
        <begin position="145"/>
        <end position="167"/>
    </location>
</feature>
<dbReference type="Pfam" id="PF00083">
    <property type="entry name" value="Sugar_tr"/>
    <property type="match status" value="1"/>
</dbReference>
<evidence type="ECO:0000256" key="4">
    <source>
        <dbReference type="ARBA" id="ARBA00022475"/>
    </source>
</evidence>
<accession>A0A220VH33</accession>
<evidence type="ECO:0000256" key="8">
    <source>
        <dbReference type="ARBA" id="ARBA00023136"/>
    </source>
</evidence>
<feature type="transmembrane region" description="Helical" evidence="10">
    <location>
        <begin position="179"/>
        <end position="199"/>
    </location>
</feature>
<evidence type="ECO:0000256" key="1">
    <source>
        <dbReference type="ARBA" id="ARBA00004651"/>
    </source>
</evidence>
<dbReference type="PROSITE" id="PS00216">
    <property type="entry name" value="SUGAR_TRANSPORT_1"/>
    <property type="match status" value="1"/>
</dbReference>
<dbReference type="InterPro" id="IPR005828">
    <property type="entry name" value="MFS_sugar_transport-like"/>
</dbReference>
<dbReference type="OrthoDB" id="5368493at2"/>
<feature type="transmembrane region" description="Helical" evidence="10">
    <location>
        <begin position="17"/>
        <end position="40"/>
    </location>
</feature>
<organism evidence="12 13">
    <name type="scientific">Paraphotobacterium marinum</name>
    <dbReference type="NCBI Taxonomy" id="1755811"/>
    <lineage>
        <taxon>Bacteria</taxon>
        <taxon>Pseudomonadati</taxon>
        <taxon>Pseudomonadota</taxon>
        <taxon>Gammaproteobacteria</taxon>
        <taxon>Vibrionales</taxon>
        <taxon>Vibrionaceae</taxon>
        <taxon>Paraphotobacterium</taxon>
    </lineage>
</organism>
<dbReference type="PRINTS" id="PR00171">
    <property type="entry name" value="SUGRTRNSPORT"/>
</dbReference>
<feature type="transmembrane region" description="Helical" evidence="10">
    <location>
        <begin position="357"/>
        <end position="381"/>
    </location>
</feature>
<feature type="transmembrane region" description="Helical" evidence="10">
    <location>
        <begin position="323"/>
        <end position="345"/>
    </location>
</feature>
<dbReference type="KEGG" id="pmai:CF386_11240"/>
<dbReference type="InterPro" id="IPR005829">
    <property type="entry name" value="Sugar_transporter_CS"/>
</dbReference>
<comment type="subcellular location">
    <subcellularLocation>
        <location evidence="1">Cell membrane</location>
        <topology evidence="1">Multi-pass membrane protein</topology>
    </subcellularLocation>
</comment>
<dbReference type="AlphaFoldDB" id="A0A220VH33"/>
<keyword evidence="4" id="KW-1003">Cell membrane</keyword>
<proteinExistence type="inferred from homology"/>
<feature type="transmembrane region" description="Helical" evidence="10">
    <location>
        <begin position="88"/>
        <end position="110"/>
    </location>
</feature>
<feature type="transmembrane region" description="Helical" evidence="10">
    <location>
        <begin position="393"/>
        <end position="417"/>
    </location>
</feature>
<protein>
    <submittedName>
        <fullName evidence="12">MFS transporter</fullName>
    </submittedName>
</protein>
<dbReference type="InterPro" id="IPR020846">
    <property type="entry name" value="MFS_dom"/>
</dbReference>
<dbReference type="Gene3D" id="1.20.1250.20">
    <property type="entry name" value="MFS general substrate transporter like domains"/>
    <property type="match status" value="1"/>
</dbReference>
<dbReference type="InterPro" id="IPR036259">
    <property type="entry name" value="MFS_trans_sf"/>
</dbReference>
<dbReference type="FunFam" id="1.20.1250.20:FF:000218">
    <property type="entry name" value="facilitated trehalose transporter Tret1"/>
    <property type="match status" value="1"/>
</dbReference>
<keyword evidence="13" id="KW-1185">Reference proteome</keyword>
<feature type="transmembrane region" description="Helical" evidence="10">
    <location>
        <begin position="423"/>
        <end position="444"/>
    </location>
</feature>
<sequence length="471" mass="51878">MSGVTQELHSNQEYKKIVYFIALIAALGGLLFGLDQGFIANSLKTISTTYNLETTQQENFSGVLATGGVLGALLSGFFARFLGRKKTIVLAGFLFTIASLISALLPSYWLLHLCRAGLGFAVGIASFTVPLYLSETSPKSLRGKFGSYFQLMLVIGIMSIAYINVAIVKLFGETAQSMVIMYGVLTLFSLIMFLGAFILPESPRWLILKGKEDEAYKVLQRIRVSKEEIDEDIKEIEEAAQVKVASFEMLSKGFFWKVLLIGIASQMFQQLVGINVMIYYGPQILGDAGFTGLLGELFIPTINLLATFIAIKYIDKLGRRTLLYIGATIMLITMLVAGICFYIINAEPDASHSLVKILLVISLGLYIVGFASSWGPVIWVFCSEIFPLKGREIGMTITTMVNWTFASLVISNALSFMKIYGQANLFFLFAAFCVGCLVFLKLFIPETKGVSLEKIESDLEKGIKLNKIGNN</sequence>
<keyword evidence="8 10" id="KW-0472">Membrane</keyword>
<keyword evidence="7 10" id="KW-1133">Transmembrane helix</keyword>
<dbReference type="NCBIfam" id="TIGR00879">
    <property type="entry name" value="SP"/>
    <property type="match status" value="1"/>
</dbReference>
<evidence type="ECO:0000256" key="6">
    <source>
        <dbReference type="ARBA" id="ARBA00022692"/>
    </source>
</evidence>
<dbReference type="EMBL" id="CP022356">
    <property type="protein sequence ID" value="ASK79621.1"/>
    <property type="molecule type" value="Genomic_DNA"/>
</dbReference>
<evidence type="ECO:0000313" key="13">
    <source>
        <dbReference type="Proteomes" id="UP000242175"/>
    </source>
</evidence>
<dbReference type="PROSITE" id="PS50850">
    <property type="entry name" value="MFS"/>
    <property type="match status" value="1"/>
</dbReference>
<dbReference type="PANTHER" id="PTHR48020:SF12">
    <property type="entry name" value="PROTON MYO-INOSITOL COTRANSPORTER"/>
    <property type="match status" value="1"/>
</dbReference>
<keyword evidence="5" id="KW-0762">Sugar transport</keyword>
<dbReference type="SUPFAM" id="SSF103473">
    <property type="entry name" value="MFS general substrate transporter"/>
    <property type="match status" value="1"/>
</dbReference>
<feature type="transmembrane region" description="Helical" evidence="10">
    <location>
        <begin position="116"/>
        <end position="133"/>
    </location>
</feature>
<evidence type="ECO:0000256" key="3">
    <source>
        <dbReference type="ARBA" id="ARBA00022448"/>
    </source>
</evidence>
<comment type="similarity">
    <text evidence="2 9">Belongs to the major facilitator superfamily. Sugar transporter (TC 2.A.1.1) family.</text>
</comment>
<dbReference type="RefSeq" id="WP_089074529.1">
    <property type="nucleotide sequence ID" value="NZ_CBCSAM010000014.1"/>
</dbReference>
<evidence type="ECO:0000313" key="12">
    <source>
        <dbReference type="EMBL" id="ASK79621.1"/>
    </source>
</evidence>
<dbReference type="GO" id="GO:0022857">
    <property type="term" value="F:transmembrane transporter activity"/>
    <property type="evidence" value="ECO:0007669"/>
    <property type="project" value="InterPro"/>
</dbReference>
<evidence type="ECO:0000256" key="5">
    <source>
        <dbReference type="ARBA" id="ARBA00022597"/>
    </source>
</evidence>
<evidence type="ECO:0000256" key="7">
    <source>
        <dbReference type="ARBA" id="ARBA00022989"/>
    </source>
</evidence>
<reference evidence="12 13" key="1">
    <citation type="journal article" date="2016" name="Int. J. Syst. Evol. Microbiol.">
        <title>Paraphotobacterium marinum gen. nov., sp. nov., a member of the family Vibrionaceae, isolated from surface seawater.</title>
        <authorList>
            <person name="Huang Z."/>
            <person name="Dong C."/>
            <person name="Shao Z."/>
        </authorList>
    </citation>
    <scope>NUCLEOTIDE SEQUENCE [LARGE SCALE GENOMIC DNA]</scope>
    <source>
        <strain evidence="12 13">NSCS20N07D</strain>
    </source>
</reference>
<feature type="domain" description="Major facilitator superfamily (MFS) profile" evidence="11">
    <location>
        <begin position="21"/>
        <end position="448"/>
    </location>
</feature>
<evidence type="ECO:0000256" key="9">
    <source>
        <dbReference type="RuleBase" id="RU003346"/>
    </source>
</evidence>
<dbReference type="InterPro" id="IPR003663">
    <property type="entry name" value="Sugar/inositol_transpt"/>
</dbReference>
<name>A0A220VH33_9GAMM</name>
<dbReference type="PANTHER" id="PTHR48020">
    <property type="entry name" value="PROTON MYO-INOSITOL COTRANSPORTER"/>
    <property type="match status" value="1"/>
</dbReference>
<dbReference type="Proteomes" id="UP000242175">
    <property type="component" value="Chromosome small"/>
</dbReference>
<keyword evidence="3 9" id="KW-0813">Transport</keyword>
<keyword evidence="6 10" id="KW-0812">Transmembrane</keyword>
<gene>
    <name evidence="12" type="ORF">CF386_11240</name>
</gene>